<dbReference type="EMBL" id="CP036269">
    <property type="protein sequence ID" value="QDT41269.1"/>
    <property type="molecule type" value="Genomic_DNA"/>
</dbReference>
<dbReference type="RefSeq" id="WP_145212596.1">
    <property type="nucleotide sequence ID" value="NZ_CP036269.1"/>
</dbReference>
<feature type="domain" description="DZANK-type" evidence="1">
    <location>
        <begin position="107"/>
        <end position="162"/>
    </location>
</feature>
<organism evidence="2 3">
    <name type="scientific">Gimesia alba</name>
    <dbReference type="NCBI Taxonomy" id="2527973"/>
    <lineage>
        <taxon>Bacteria</taxon>
        <taxon>Pseudomonadati</taxon>
        <taxon>Planctomycetota</taxon>
        <taxon>Planctomycetia</taxon>
        <taxon>Planctomycetales</taxon>
        <taxon>Planctomycetaceae</taxon>
        <taxon>Gimesia</taxon>
    </lineage>
</organism>
<dbReference type="OrthoDB" id="277685at2"/>
<accession>A0A517RBK3</accession>
<evidence type="ECO:0000259" key="1">
    <source>
        <dbReference type="Pfam" id="PF12773"/>
    </source>
</evidence>
<gene>
    <name evidence="2" type="ORF">Pan241w_13290</name>
</gene>
<dbReference type="Pfam" id="PF12773">
    <property type="entry name" value="DZR"/>
    <property type="match status" value="1"/>
</dbReference>
<keyword evidence="3" id="KW-1185">Reference proteome</keyword>
<dbReference type="InterPro" id="IPR025874">
    <property type="entry name" value="DZR"/>
</dbReference>
<evidence type="ECO:0000313" key="2">
    <source>
        <dbReference type="EMBL" id="QDT41269.1"/>
    </source>
</evidence>
<sequence>MTPNSWKQSKEFINLISDNLTVLLESSEFETIRTQLMELVNNLDKRYGININCMIDIIDWEEERILPLLNTGISTAESGEIFRTWNDTSPQKYVIDGEIHVVPQDFCPSCWNDWGFKWKKRTCPECGIKLGEECKILLDSDVCPHCREGIISMNHQVCGQCGFKIDPGCVVWG</sequence>
<evidence type="ECO:0000313" key="3">
    <source>
        <dbReference type="Proteomes" id="UP000317171"/>
    </source>
</evidence>
<dbReference type="KEGG" id="gaz:Pan241w_13290"/>
<dbReference type="Proteomes" id="UP000317171">
    <property type="component" value="Chromosome"/>
</dbReference>
<proteinExistence type="predicted"/>
<protein>
    <submittedName>
        <fullName evidence="2">Double zinc ribbon</fullName>
    </submittedName>
</protein>
<reference evidence="2 3" key="1">
    <citation type="submission" date="2019-02" db="EMBL/GenBank/DDBJ databases">
        <title>Deep-cultivation of Planctomycetes and their phenomic and genomic characterization uncovers novel biology.</title>
        <authorList>
            <person name="Wiegand S."/>
            <person name="Jogler M."/>
            <person name="Boedeker C."/>
            <person name="Pinto D."/>
            <person name="Vollmers J."/>
            <person name="Rivas-Marin E."/>
            <person name="Kohn T."/>
            <person name="Peeters S.H."/>
            <person name="Heuer A."/>
            <person name="Rast P."/>
            <person name="Oberbeckmann S."/>
            <person name="Bunk B."/>
            <person name="Jeske O."/>
            <person name="Meyerdierks A."/>
            <person name="Storesund J.E."/>
            <person name="Kallscheuer N."/>
            <person name="Luecker S."/>
            <person name="Lage O.M."/>
            <person name="Pohl T."/>
            <person name="Merkel B.J."/>
            <person name="Hornburger P."/>
            <person name="Mueller R.-W."/>
            <person name="Bruemmer F."/>
            <person name="Labrenz M."/>
            <person name="Spormann A.M."/>
            <person name="Op den Camp H."/>
            <person name="Overmann J."/>
            <person name="Amann R."/>
            <person name="Jetten M.S.M."/>
            <person name="Mascher T."/>
            <person name="Medema M.H."/>
            <person name="Devos D.P."/>
            <person name="Kaster A.-K."/>
            <person name="Ovreas L."/>
            <person name="Rohde M."/>
            <person name="Galperin M.Y."/>
            <person name="Jogler C."/>
        </authorList>
    </citation>
    <scope>NUCLEOTIDE SEQUENCE [LARGE SCALE GENOMIC DNA]</scope>
    <source>
        <strain evidence="2 3">Pan241w</strain>
    </source>
</reference>
<name>A0A517RBK3_9PLAN</name>
<dbReference type="AlphaFoldDB" id="A0A517RBK3"/>